<dbReference type="KEGG" id="geh:HYN69_01695"/>
<dbReference type="EMBL" id="CP028918">
    <property type="protein sequence ID" value="AWB47390.1"/>
    <property type="molecule type" value="Genomic_DNA"/>
</dbReference>
<reference evidence="2 3" key="1">
    <citation type="submission" date="2018-04" db="EMBL/GenBank/DDBJ databases">
        <title>Genome sequencing of Gemmobacter.</title>
        <authorList>
            <person name="Yi H."/>
            <person name="Baek M.-G."/>
        </authorList>
    </citation>
    <scope>NUCLEOTIDE SEQUENCE [LARGE SCALE GENOMIC DNA]</scope>
    <source>
        <strain evidence="2 3">HYN0069</strain>
    </source>
</reference>
<dbReference type="RefSeq" id="WP_108434219.1">
    <property type="nucleotide sequence ID" value="NZ_CP028918.1"/>
</dbReference>
<keyword evidence="3" id="KW-1185">Reference proteome</keyword>
<evidence type="ECO:0000313" key="2">
    <source>
        <dbReference type="EMBL" id="AWB47390.1"/>
    </source>
</evidence>
<name>A0A2S0UI33_9RHOB</name>
<dbReference type="SUPFAM" id="SSF51695">
    <property type="entry name" value="PLC-like phosphodiesterases"/>
    <property type="match status" value="1"/>
</dbReference>
<gene>
    <name evidence="2" type="ORF">HYN69_01695</name>
</gene>
<sequence length="260" mass="27895">MRAPLPAAFLTLPIAHRAYHDVADGRPENSRAAVRAAVAAGYGIEIDLQLSRDGVAMVFHDETLERLTPHQGWLRDLTAAELGATALTGGDEGVPTFAEILSLVAGRVPLLVELKDQTLRMEDTDGKLEAATVAALQGYDGPVALMSFNPHCLAHLARLAPHIPRGITTSAYDAQDWAPLPPETCDRLRPIPDYDRVAASFISHEAADLARPRVAELADQGAAVLCWTIKSPQAESEARRIAQNITFEGYSAQIPSPPAA</sequence>
<evidence type="ECO:0000313" key="3">
    <source>
        <dbReference type="Proteomes" id="UP000244496"/>
    </source>
</evidence>
<proteinExistence type="predicted"/>
<feature type="domain" description="GP-PDE" evidence="1">
    <location>
        <begin position="11"/>
        <end position="258"/>
    </location>
</feature>
<accession>A0A2S0UI33</accession>
<evidence type="ECO:0000259" key="1">
    <source>
        <dbReference type="PROSITE" id="PS51704"/>
    </source>
</evidence>
<dbReference type="PANTHER" id="PTHR46211:SF1">
    <property type="entry name" value="GLYCEROPHOSPHODIESTER PHOSPHODIESTERASE, CYTOPLASMIC"/>
    <property type="match status" value="1"/>
</dbReference>
<dbReference type="Gene3D" id="3.20.20.190">
    <property type="entry name" value="Phosphatidylinositol (PI) phosphodiesterase"/>
    <property type="match status" value="1"/>
</dbReference>
<dbReference type="InterPro" id="IPR030395">
    <property type="entry name" value="GP_PDE_dom"/>
</dbReference>
<dbReference type="GO" id="GO:0006629">
    <property type="term" value="P:lipid metabolic process"/>
    <property type="evidence" value="ECO:0007669"/>
    <property type="project" value="InterPro"/>
</dbReference>
<organism evidence="2 3">
    <name type="scientific">Paragemmobacter aquarius</name>
    <dbReference type="NCBI Taxonomy" id="2169400"/>
    <lineage>
        <taxon>Bacteria</taxon>
        <taxon>Pseudomonadati</taxon>
        <taxon>Pseudomonadota</taxon>
        <taxon>Alphaproteobacteria</taxon>
        <taxon>Rhodobacterales</taxon>
        <taxon>Paracoccaceae</taxon>
        <taxon>Paragemmobacter</taxon>
    </lineage>
</organism>
<dbReference type="PROSITE" id="PS51704">
    <property type="entry name" value="GP_PDE"/>
    <property type="match status" value="1"/>
</dbReference>
<dbReference type="GO" id="GO:0008081">
    <property type="term" value="F:phosphoric diester hydrolase activity"/>
    <property type="evidence" value="ECO:0007669"/>
    <property type="project" value="InterPro"/>
</dbReference>
<dbReference type="Proteomes" id="UP000244496">
    <property type="component" value="Chromosome"/>
</dbReference>
<dbReference type="PANTHER" id="PTHR46211">
    <property type="entry name" value="GLYCEROPHOSPHORYL DIESTER PHOSPHODIESTERASE"/>
    <property type="match status" value="1"/>
</dbReference>
<dbReference type="OrthoDB" id="384721at2"/>
<protein>
    <submittedName>
        <fullName evidence="2">Phosphodiesterase</fullName>
    </submittedName>
</protein>
<dbReference type="AlphaFoldDB" id="A0A2S0UI33"/>
<dbReference type="Pfam" id="PF03009">
    <property type="entry name" value="GDPD"/>
    <property type="match status" value="1"/>
</dbReference>
<dbReference type="InterPro" id="IPR017946">
    <property type="entry name" value="PLC-like_Pdiesterase_TIM-brl"/>
</dbReference>